<sequence>MAAPKSIPALIESLTQSLTSAIEIGPKISALEVPENGVSLLDVKNELLLSYLQNLAFLILVKLRNSKTQDKQDSTETYNDVVKKLTELRLYLEKGVRPLEEKLRFSLENMLRAADDAERKKAGAEMESARSKSKKSRGDGESGSEQDSDEDAGSDEDDEDEDEDEKPRRPQLAGFKKLIDVDPPKTSDENPGVWRPSKTRRVIMPELDKRERRERVPTRSSAVEEYVANELISGPMAEPSVGTTILDRGRTVKTAEERKRDDERRDYEERNFTRLPVPGKKERTKQAKQAGKSGRMVFGGEEWRDLGEGVNRIDRLTQKKGGSTGTRALLEKSRKRQHESTDGPRQSGARVEMGERFNKRLKVLEAGRRDRGKNRK</sequence>
<name>A0A9P1GVA6_9PEZI</name>
<feature type="compositionally biased region" description="Basic and acidic residues" evidence="1">
    <location>
        <begin position="118"/>
        <end position="140"/>
    </location>
</feature>
<dbReference type="PANTHER" id="PTHR13237:SF9">
    <property type="entry name" value="NEUROGUIDIN"/>
    <property type="match status" value="1"/>
</dbReference>
<feature type="compositionally biased region" description="Basic and acidic residues" evidence="1">
    <location>
        <begin position="301"/>
        <end position="317"/>
    </location>
</feature>
<feature type="compositionally biased region" description="Basic and acidic residues" evidence="1">
    <location>
        <begin position="250"/>
        <end position="272"/>
    </location>
</feature>
<dbReference type="InterPro" id="IPR007146">
    <property type="entry name" value="Sas10/Utp3/C1D"/>
</dbReference>
<organism evidence="2 3">
    <name type="scientific">Parascedosporium putredinis</name>
    <dbReference type="NCBI Taxonomy" id="1442378"/>
    <lineage>
        <taxon>Eukaryota</taxon>
        <taxon>Fungi</taxon>
        <taxon>Dikarya</taxon>
        <taxon>Ascomycota</taxon>
        <taxon>Pezizomycotina</taxon>
        <taxon>Sordariomycetes</taxon>
        <taxon>Hypocreomycetidae</taxon>
        <taxon>Microascales</taxon>
        <taxon>Microascaceae</taxon>
        <taxon>Parascedosporium</taxon>
    </lineage>
</organism>
<reference evidence="2" key="1">
    <citation type="submission" date="2022-11" db="EMBL/GenBank/DDBJ databases">
        <authorList>
            <person name="Scott C."/>
            <person name="Bruce N."/>
        </authorList>
    </citation>
    <scope>NUCLEOTIDE SEQUENCE</scope>
</reference>
<dbReference type="AlphaFoldDB" id="A0A9P1GVA6"/>
<gene>
    <name evidence="2" type="ORF">PPNO1_LOCUS729</name>
</gene>
<evidence type="ECO:0000256" key="1">
    <source>
        <dbReference type="SAM" id="MobiDB-lite"/>
    </source>
</evidence>
<dbReference type="PANTHER" id="PTHR13237">
    <property type="entry name" value="SOMETHING ABOUT SILENCING PROTEIN 10-RELATED"/>
    <property type="match status" value="1"/>
</dbReference>
<keyword evidence="3" id="KW-1185">Reference proteome</keyword>
<proteinExistence type="predicted"/>
<feature type="region of interest" description="Disordered" evidence="1">
    <location>
        <begin position="250"/>
        <end position="376"/>
    </location>
</feature>
<feature type="compositionally biased region" description="Basic and acidic residues" evidence="1">
    <location>
        <begin position="177"/>
        <end position="188"/>
    </location>
</feature>
<evidence type="ECO:0000313" key="2">
    <source>
        <dbReference type="EMBL" id="CAI4210933.1"/>
    </source>
</evidence>
<dbReference type="OrthoDB" id="203440at2759"/>
<feature type="compositionally biased region" description="Acidic residues" evidence="1">
    <location>
        <begin position="142"/>
        <end position="164"/>
    </location>
</feature>
<feature type="compositionally biased region" description="Basic and acidic residues" evidence="1">
    <location>
        <begin position="206"/>
        <end position="217"/>
    </location>
</feature>
<accession>A0A9P1GVA6</accession>
<dbReference type="EMBL" id="CALLCH030000001">
    <property type="protein sequence ID" value="CAI4210933.1"/>
    <property type="molecule type" value="Genomic_DNA"/>
</dbReference>
<protein>
    <submittedName>
        <fullName evidence="2">Uncharacterized protein</fullName>
    </submittedName>
</protein>
<comment type="caution">
    <text evidence="2">The sequence shown here is derived from an EMBL/GenBank/DDBJ whole genome shotgun (WGS) entry which is preliminary data.</text>
</comment>
<dbReference type="Proteomes" id="UP000838763">
    <property type="component" value="Unassembled WGS sequence"/>
</dbReference>
<dbReference type="GO" id="GO:0000462">
    <property type="term" value="P:maturation of SSU-rRNA from tricistronic rRNA transcript (SSU-rRNA, 5.8S rRNA, LSU-rRNA)"/>
    <property type="evidence" value="ECO:0007669"/>
    <property type="project" value="TreeGrafter"/>
</dbReference>
<dbReference type="GO" id="GO:0032040">
    <property type="term" value="C:small-subunit processome"/>
    <property type="evidence" value="ECO:0007669"/>
    <property type="project" value="TreeGrafter"/>
</dbReference>
<evidence type="ECO:0000313" key="3">
    <source>
        <dbReference type="Proteomes" id="UP000838763"/>
    </source>
</evidence>
<feature type="compositionally biased region" description="Basic and acidic residues" evidence="1">
    <location>
        <begin position="352"/>
        <end position="369"/>
    </location>
</feature>
<feature type="region of interest" description="Disordered" evidence="1">
    <location>
        <begin position="118"/>
        <end position="221"/>
    </location>
</feature>
<dbReference type="Pfam" id="PF04000">
    <property type="entry name" value="Sas10_Utp3"/>
    <property type="match status" value="1"/>
</dbReference>